<comment type="caution">
    <text evidence="1">The sequence shown here is derived from an EMBL/GenBank/DDBJ whole genome shotgun (WGS) entry which is preliminary data.</text>
</comment>
<proteinExistence type="predicted"/>
<accession>A0AAE3KIQ2</accession>
<gene>
    <name evidence="1" type="ORF">LX83_005573</name>
</gene>
<dbReference type="EMBL" id="JAMTCK010000015">
    <property type="protein sequence ID" value="MCP2168695.1"/>
    <property type="molecule type" value="Genomic_DNA"/>
</dbReference>
<organism evidence="1 2">
    <name type="scientific">Goodfellowiella coeruleoviolacea</name>
    <dbReference type="NCBI Taxonomy" id="334858"/>
    <lineage>
        <taxon>Bacteria</taxon>
        <taxon>Bacillati</taxon>
        <taxon>Actinomycetota</taxon>
        <taxon>Actinomycetes</taxon>
        <taxon>Pseudonocardiales</taxon>
        <taxon>Pseudonocardiaceae</taxon>
        <taxon>Goodfellowiella</taxon>
    </lineage>
</organism>
<protein>
    <submittedName>
        <fullName evidence="1">Uncharacterized protein</fullName>
    </submittedName>
</protein>
<dbReference type="RefSeq" id="WP_253776772.1">
    <property type="nucleotide sequence ID" value="NZ_JAMTCK010000015.1"/>
</dbReference>
<dbReference type="AlphaFoldDB" id="A0AAE3KIQ2"/>
<dbReference type="Proteomes" id="UP001206128">
    <property type="component" value="Unassembled WGS sequence"/>
</dbReference>
<evidence type="ECO:0000313" key="1">
    <source>
        <dbReference type="EMBL" id="MCP2168695.1"/>
    </source>
</evidence>
<reference evidence="1" key="1">
    <citation type="submission" date="2022-06" db="EMBL/GenBank/DDBJ databases">
        <title>Genomic Encyclopedia of Archaeal and Bacterial Type Strains, Phase II (KMG-II): from individual species to whole genera.</title>
        <authorList>
            <person name="Goeker M."/>
        </authorList>
    </citation>
    <scope>NUCLEOTIDE SEQUENCE</scope>
    <source>
        <strain evidence="1">DSM 43935</strain>
    </source>
</reference>
<evidence type="ECO:0000313" key="2">
    <source>
        <dbReference type="Proteomes" id="UP001206128"/>
    </source>
</evidence>
<name>A0AAE3KIQ2_9PSEU</name>
<keyword evidence="2" id="KW-1185">Reference proteome</keyword>
<sequence length="77" mass="7782">MRKRWEVEPVALRDHPHRPLPGRADRANALVSRVVAGAVADGSAVLGHMGGDGLVGRGPGPGAALDAGGYGWPPPGA</sequence>